<dbReference type="GO" id="GO:0030248">
    <property type="term" value="F:cellulose binding"/>
    <property type="evidence" value="ECO:0007669"/>
    <property type="project" value="InterPro"/>
</dbReference>
<comment type="caution">
    <text evidence="11">The sequence shown here is derived from an EMBL/GenBank/DDBJ whole genome shotgun (WGS) entry which is preliminary data.</text>
</comment>
<proteinExistence type="inferred from homology"/>
<dbReference type="SMART" id="SM00236">
    <property type="entry name" value="fCBD"/>
    <property type="match status" value="1"/>
</dbReference>
<dbReference type="GO" id="GO:0031176">
    <property type="term" value="F:endo-1,4-beta-xylanase activity"/>
    <property type="evidence" value="ECO:0007669"/>
    <property type="project" value="UniProtKB-EC"/>
</dbReference>
<dbReference type="PROSITE" id="PS51760">
    <property type="entry name" value="GH10_2"/>
    <property type="match status" value="1"/>
</dbReference>
<dbReference type="GO" id="GO:0000272">
    <property type="term" value="P:polysaccharide catabolic process"/>
    <property type="evidence" value="ECO:0007669"/>
    <property type="project" value="UniProtKB-KW"/>
</dbReference>
<accession>A0AAN6LPU0</accession>
<feature type="domain" description="CBM1" evidence="9">
    <location>
        <begin position="18"/>
        <end position="54"/>
    </location>
</feature>
<evidence type="ECO:0000256" key="6">
    <source>
        <dbReference type="ARBA" id="ARBA00023326"/>
    </source>
</evidence>
<dbReference type="PROSITE" id="PS51164">
    <property type="entry name" value="CBM1_2"/>
    <property type="match status" value="1"/>
</dbReference>
<dbReference type="PANTHER" id="PTHR31490:SF76">
    <property type="entry name" value="ENDO-1,4-BETA-XYLANASE C"/>
    <property type="match status" value="1"/>
</dbReference>
<protein>
    <recommendedName>
        <fullName evidence="7">Beta-xylanase</fullName>
        <ecNumber evidence="7">3.2.1.8</ecNumber>
    </recommendedName>
</protein>
<dbReference type="InterPro" id="IPR035971">
    <property type="entry name" value="CBD_sf"/>
</dbReference>
<dbReference type="AlphaFoldDB" id="A0AAN6LPU0"/>
<feature type="signal peptide" evidence="8">
    <location>
        <begin position="1"/>
        <end position="18"/>
    </location>
</feature>
<dbReference type="InterPro" id="IPR000254">
    <property type="entry name" value="CBD"/>
</dbReference>
<comment type="catalytic activity">
    <reaction evidence="7">
        <text>Endohydrolysis of (1-&gt;4)-beta-D-xylosidic linkages in xylans.</text>
        <dbReference type="EC" id="3.2.1.8"/>
    </reaction>
</comment>
<reference evidence="11 12" key="1">
    <citation type="submission" date="2021-02" db="EMBL/GenBank/DDBJ databases">
        <title>Genome assembly of Pseudopithomyces chartarum.</title>
        <authorList>
            <person name="Jauregui R."/>
            <person name="Singh J."/>
            <person name="Voisey C."/>
        </authorList>
    </citation>
    <scope>NUCLEOTIDE SEQUENCE [LARGE SCALE GENOMIC DNA]</scope>
    <source>
        <strain evidence="11 12">AGR01</strain>
    </source>
</reference>
<sequence>MQLYFTVLALSSSSAVLAAVPIYGQCGGSGFTGETICASGTVCKASNQWYSQCLPGAAAAAPAPAAAAPKPSAAAASPAAGSIVVKPSTGGASGGSTFTGANGAKCSINQKFVAKGKKYIGIAADQNTLNDKTNAAIINANFGQVTPENSMKWDATEGQEGKFTFSGSDALVKYATANNKLVRGHTTVWHSQLPTWVSSIKDKTKLESVMKKHIQTVMGQYKGKVYAWDVVNEIFAEDGGFRSSVFYNVLGEGFVATAFKTARAADPNAKLYINDYNLDSPNYGKTKGMVSKVQKWVAAGVPIDGIGSQSHLGGSWPISEYPTALKNLCSVVSECAITELDIAGASSSDYKTAVNACVNLKNCVGITVWGVSDKYSWRKESSPLLFDSNFQAKAAYNDLCNIL</sequence>
<dbReference type="SMART" id="SM00633">
    <property type="entry name" value="Glyco_10"/>
    <property type="match status" value="1"/>
</dbReference>
<evidence type="ECO:0000259" key="9">
    <source>
        <dbReference type="PROSITE" id="PS51164"/>
    </source>
</evidence>
<dbReference type="GO" id="GO:0005576">
    <property type="term" value="C:extracellular region"/>
    <property type="evidence" value="ECO:0007669"/>
    <property type="project" value="InterPro"/>
</dbReference>
<evidence type="ECO:0000256" key="8">
    <source>
        <dbReference type="SAM" id="SignalP"/>
    </source>
</evidence>
<dbReference type="PRINTS" id="PR00134">
    <property type="entry name" value="GLHYDRLASE10"/>
</dbReference>
<organism evidence="11 12">
    <name type="scientific">Pseudopithomyces chartarum</name>
    <dbReference type="NCBI Taxonomy" id="1892770"/>
    <lineage>
        <taxon>Eukaryota</taxon>
        <taxon>Fungi</taxon>
        <taxon>Dikarya</taxon>
        <taxon>Ascomycota</taxon>
        <taxon>Pezizomycotina</taxon>
        <taxon>Dothideomycetes</taxon>
        <taxon>Pleosporomycetidae</taxon>
        <taxon>Pleosporales</taxon>
        <taxon>Massarineae</taxon>
        <taxon>Didymosphaeriaceae</taxon>
        <taxon>Pseudopithomyces</taxon>
    </lineage>
</organism>
<feature type="chain" id="PRO_5042954313" description="Beta-xylanase" evidence="8">
    <location>
        <begin position="19"/>
        <end position="403"/>
    </location>
</feature>
<dbReference type="Pfam" id="PF00331">
    <property type="entry name" value="Glyco_hydro_10"/>
    <property type="match status" value="1"/>
</dbReference>
<evidence type="ECO:0000259" key="10">
    <source>
        <dbReference type="PROSITE" id="PS51760"/>
    </source>
</evidence>
<evidence type="ECO:0000313" key="12">
    <source>
        <dbReference type="Proteomes" id="UP001280581"/>
    </source>
</evidence>
<dbReference type="EMBL" id="WVTA01000015">
    <property type="protein sequence ID" value="KAK3201837.1"/>
    <property type="molecule type" value="Genomic_DNA"/>
</dbReference>
<dbReference type="InterPro" id="IPR017853">
    <property type="entry name" value="GH"/>
</dbReference>
<keyword evidence="12" id="KW-1185">Reference proteome</keyword>
<evidence type="ECO:0000256" key="7">
    <source>
        <dbReference type="RuleBase" id="RU361174"/>
    </source>
</evidence>
<dbReference type="EC" id="3.2.1.8" evidence="7"/>
<evidence type="ECO:0000256" key="4">
    <source>
        <dbReference type="ARBA" id="ARBA00023277"/>
    </source>
</evidence>
<keyword evidence="4 7" id="KW-0119">Carbohydrate metabolism</keyword>
<dbReference type="Proteomes" id="UP001280581">
    <property type="component" value="Unassembled WGS sequence"/>
</dbReference>
<feature type="domain" description="GH10" evidence="10">
    <location>
        <begin position="123"/>
        <end position="402"/>
    </location>
</feature>
<name>A0AAN6LPU0_9PLEO</name>
<dbReference type="SUPFAM" id="SSF57180">
    <property type="entry name" value="Cellulose-binding domain"/>
    <property type="match status" value="1"/>
</dbReference>
<evidence type="ECO:0000313" key="11">
    <source>
        <dbReference type="EMBL" id="KAK3201837.1"/>
    </source>
</evidence>
<keyword evidence="6 7" id="KW-0624">Polysaccharide degradation</keyword>
<evidence type="ECO:0000256" key="5">
    <source>
        <dbReference type="ARBA" id="ARBA00023295"/>
    </source>
</evidence>
<dbReference type="InterPro" id="IPR001000">
    <property type="entry name" value="GH10_dom"/>
</dbReference>
<dbReference type="Gene3D" id="3.20.20.80">
    <property type="entry name" value="Glycosidases"/>
    <property type="match status" value="1"/>
</dbReference>
<dbReference type="PANTHER" id="PTHR31490">
    <property type="entry name" value="GLYCOSYL HYDROLASE"/>
    <property type="match status" value="1"/>
</dbReference>
<keyword evidence="3 7" id="KW-0378">Hydrolase</keyword>
<dbReference type="Pfam" id="PF00734">
    <property type="entry name" value="CBM_1"/>
    <property type="match status" value="1"/>
</dbReference>
<dbReference type="PROSITE" id="PS00562">
    <property type="entry name" value="CBM1_1"/>
    <property type="match status" value="1"/>
</dbReference>
<keyword evidence="2 8" id="KW-0732">Signal</keyword>
<evidence type="ECO:0000256" key="1">
    <source>
        <dbReference type="ARBA" id="ARBA00007495"/>
    </source>
</evidence>
<dbReference type="SUPFAM" id="SSF51445">
    <property type="entry name" value="(Trans)glycosidases"/>
    <property type="match status" value="1"/>
</dbReference>
<dbReference type="InterPro" id="IPR044846">
    <property type="entry name" value="GH10"/>
</dbReference>
<comment type="similarity">
    <text evidence="1 7">Belongs to the glycosyl hydrolase 10 (cellulase F) family.</text>
</comment>
<keyword evidence="5 7" id="KW-0326">Glycosidase</keyword>
<gene>
    <name evidence="11" type="ORF">GRF29_164g874543</name>
</gene>
<evidence type="ECO:0000256" key="3">
    <source>
        <dbReference type="ARBA" id="ARBA00022801"/>
    </source>
</evidence>
<evidence type="ECO:0000256" key="2">
    <source>
        <dbReference type="ARBA" id="ARBA00022729"/>
    </source>
</evidence>